<protein>
    <submittedName>
        <fullName evidence="3">Uncharacterized protein</fullName>
    </submittedName>
</protein>
<gene>
    <name evidence="3" type="ORF">BJG266_LOCUS23231</name>
    <name evidence="4" type="ORF">QVE165_LOCUS41036</name>
</gene>
<keyword evidence="5" id="KW-1185">Reference proteome</keyword>
<evidence type="ECO:0000256" key="2">
    <source>
        <dbReference type="SAM" id="Phobius"/>
    </source>
</evidence>
<name>A0A814RN88_9BILA</name>
<feature type="transmembrane region" description="Helical" evidence="2">
    <location>
        <begin position="29"/>
        <end position="57"/>
    </location>
</feature>
<evidence type="ECO:0000313" key="3">
    <source>
        <dbReference type="EMBL" id="CAF1135208.1"/>
    </source>
</evidence>
<proteinExistence type="predicted"/>
<evidence type="ECO:0000313" key="4">
    <source>
        <dbReference type="EMBL" id="CAF1462509.1"/>
    </source>
</evidence>
<dbReference type="EMBL" id="CAJNOI010000152">
    <property type="protein sequence ID" value="CAF1135208.1"/>
    <property type="molecule type" value="Genomic_DNA"/>
</dbReference>
<feature type="region of interest" description="Disordered" evidence="1">
    <location>
        <begin position="90"/>
        <end position="122"/>
    </location>
</feature>
<evidence type="ECO:0000256" key="1">
    <source>
        <dbReference type="SAM" id="MobiDB-lite"/>
    </source>
</evidence>
<dbReference type="Proteomes" id="UP000663832">
    <property type="component" value="Unassembled WGS sequence"/>
</dbReference>
<reference evidence="3" key="1">
    <citation type="submission" date="2021-02" db="EMBL/GenBank/DDBJ databases">
        <authorList>
            <person name="Nowell W R."/>
        </authorList>
    </citation>
    <scope>NUCLEOTIDE SEQUENCE</scope>
</reference>
<dbReference type="Proteomes" id="UP000663877">
    <property type="component" value="Unassembled WGS sequence"/>
</dbReference>
<organism evidence="3 6">
    <name type="scientific">Adineta steineri</name>
    <dbReference type="NCBI Taxonomy" id="433720"/>
    <lineage>
        <taxon>Eukaryota</taxon>
        <taxon>Metazoa</taxon>
        <taxon>Spiralia</taxon>
        <taxon>Gnathifera</taxon>
        <taxon>Rotifera</taxon>
        <taxon>Eurotatoria</taxon>
        <taxon>Bdelloidea</taxon>
        <taxon>Adinetida</taxon>
        <taxon>Adinetidae</taxon>
        <taxon>Adineta</taxon>
    </lineage>
</organism>
<evidence type="ECO:0000313" key="6">
    <source>
        <dbReference type="Proteomes" id="UP000663877"/>
    </source>
</evidence>
<keyword evidence="2" id="KW-1133">Transmembrane helix</keyword>
<keyword evidence="2" id="KW-0812">Transmembrane</keyword>
<evidence type="ECO:0000313" key="5">
    <source>
        <dbReference type="Proteomes" id="UP000663832"/>
    </source>
</evidence>
<comment type="caution">
    <text evidence="3">The sequence shown here is derived from an EMBL/GenBank/DDBJ whole genome shotgun (WGS) entry which is preliminary data.</text>
</comment>
<dbReference type="EMBL" id="CAJNOM010000483">
    <property type="protein sequence ID" value="CAF1462509.1"/>
    <property type="molecule type" value="Genomic_DNA"/>
</dbReference>
<sequence length="122" mass="13385">MDMLVIFIISSIVLNTCPARKYSSASTEASSILLAVILVPTLIGSCVITIVIVCCCYKKAPWCRPQGRDVMLIVAQQVLAQQQNPYAPPGFSQTTFYDQPPPYSQIAPYKKSTLHSESIQTS</sequence>
<keyword evidence="2" id="KW-0472">Membrane</keyword>
<accession>A0A814RN88</accession>
<dbReference type="AlphaFoldDB" id="A0A814RN88"/>